<comment type="caution">
    <text evidence="3">The sequence shown here is derived from an EMBL/GenBank/DDBJ whole genome shotgun (WGS) entry which is preliminary data.</text>
</comment>
<name>A0A9Q0M8G3_BLOTA</name>
<feature type="region of interest" description="Disordered" evidence="2">
    <location>
        <begin position="860"/>
        <end position="977"/>
    </location>
</feature>
<organism evidence="3 4">
    <name type="scientific">Blomia tropicalis</name>
    <name type="common">Mite</name>
    <dbReference type="NCBI Taxonomy" id="40697"/>
    <lineage>
        <taxon>Eukaryota</taxon>
        <taxon>Metazoa</taxon>
        <taxon>Ecdysozoa</taxon>
        <taxon>Arthropoda</taxon>
        <taxon>Chelicerata</taxon>
        <taxon>Arachnida</taxon>
        <taxon>Acari</taxon>
        <taxon>Acariformes</taxon>
        <taxon>Sarcoptiformes</taxon>
        <taxon>Astigmata</taxon>
        <taxon>Glycyphagoidea</taxon>
        <taxon>Echimyopodidae</taxon>
        <taxon>Blomia</taxon>
    </lineage>
</organism>
<sequence>MVRVAATTVIMNADIAATSTFFTDGHNKASTLSRRLHSSSDTNGKQVNNQLIGTFDHNFEHENILSQISSSSSSSTTSNNSERSMQCIDSLFDQVVSFDSIPYVSGSNQINDCRIVARSSTYGNKTASPTVLRAKLYPHSVEGKDHCHRSSLTPDCSTQNAQLTPNTGTINTNTEQVHSNVYDAIDCIGGANNVATESPVTIPLSTTCSGTFVGWHELRNKLIKIKKANRRRQFRKRSLTLSLPLSRSKQQSSSSSSSSNVQDVNSDRISGNVRLLINRGLLNEFRNKFRRFGHNRSWNSRLCLNNSIPKKTSSSVNYSYSYYNFFYYPERQLLLERIGNHSSNIDSTIRSEYNQSTPICTGHCEANHHYQTKYCEQSSSLTSLLSIGSGTTVSETSSTLKCCNGNVNGILSSSPSINPYWWNANHVFIPYCSSDIWSGDSAAPNEMAFLGSRIIDEVISELIRSPIYRFVDAKFVLLAGSSAGAAGVMINLDRVARNIAESGSKADVRGLADSGWILENDYLEHIAAGKGAANKAPKQQTQQQSLPCTDAANCSPMESIRGAFKLWNSRVPTACTDRFPNEPWRCFFGYRLYPTLQTPLFVVQYQYDEFQIHVDGMTRGRVWNEHERLQYIRSLSDAIRYTLNNASVKGVTLPEALNCWEQTPIQINRFNGHNTMFQHQQHHHHHHHMHNKNGFHSNGKPINQYHQTTPSMKLFNSIYPYGIPVMSASGSNGNGNSGETEIENVDDDELSQYYSNGRAIHFGNYANTGQGSSSSANMPTSSKKSANNANYYNNLQLSDEMMSNDEPRKMSSTEIASTIQLKQSKNNSNGDENSIVVLNGTINSSLHKSLAISPTIVSNNNNNNKSLNQTNSGGGGGGSHSNNHQRKHDKRRKKRKRRKHSHRRFNSQTATSTISPITTVTSLLTNSIGNTKLKRNPMTKEENPIQPQNDQQSQLFHHGRSHAKKHRPNRMSMINPDGGRLPYNLNEPWKLSGGDDVEYHGYHHEPAQCRFRLIDDYTYPKTNTFACPSFYKD</sequence>
<evidence type="ECO:0000256" key="1">
    <source>
        <dbReference type="ARBA" id="ARBA00010213"/>
    </source>
</evidence>
<dbReference type="GO" id="GO:0016787">
    <property type="term" value="F:hydrolase activity"/>
    <property type="evidence" value="ECO:0007669"/>
    <property type="project" value="InterPro"/>
</dbReference>
<feature type="compositionally biased region" description="Basic residues" evidence="2">
    <location>
        <begin position="883"/>
        <end position="905"/>
    </location>
</feature>
<keyword evidence="4" id="KW-1185">Reference proteome</keyword>
<evidence type="ECO:0000313" key="4">
    <source>
        <dbReference type="Proteomes" id="UP001142055"/>
    </source>
</evidence>
<feature type="compositionally biased region" description="Low complexity" evidence="2">
    <location>
        <begin position="907"/>
        <end position="925"/>
    </location>
</feature>
<dbReference type="PANTHER" id="PTHR21562:SF122">
    <property type="entry name" value="PALMITOLEOYL-PROTEIN CARBOXYLESTERASE NOTUM"/>
    <property type="match status" value="1"/>
</dbReference>
<feature type="compositionally biased region" description="Polar residues" evidence="2">
    <location>
        <begin position="945"/>
        <end position="955"/>
    </location>
</feature>
<comment type="similarity">
    <text evidence="1">Belongs to the pectinacetylesterase family. Notum subfamily.</text>
</comment>
<dbReference type="PANTHER" id="PTHR21562">
    <property type="entry name" value="NOTUM-RELATED"/>
    <property type="match status" value="1"/>
</dbReference>
<reference evidence="3" key="1">
    <citation type="submission" date="2022-12" db="EMBL/GenBank/DDBJ databases">
        <title>Genome assemblies of Blomia tropicalis.</title>
        <authorList>
            <person name="Cui Y."/>
        </authorList>
    </citation>
    <scope>NUCLEOTIDE SEQUENCE</scope>
    <source>
        <tissue evidence="3">Adult mites</tissue>
    </source>
</reference>
<dbReference type="Proteomes" id="UP001142055">
    <property type="component" value="Chromosome 2"/>
</dbReference>
<dbReference type="Pfam" id="PF03283">
    <property type="entry name" value="PAE"/>
    <property type="match status" value="1"/>
</dbReference>
<dbReference type="InterPro" id="IPR004963">
    <property type="entry name" value="PAE/NOTUM"/>
</dbReference>
<proteinExistence type="inferred from homology"/>
<evidence type="ECO:0000256" key="2">
    <source>
        <dbReference type="SAM" id="MobiDB-lite"/>
    </source>
</evidence>
<accession>A0A9Q0M8G3</accession>
<feature type="region of interest" description="Disordered" evidence="2">
    <location>
        <begin position="243"/>
        <end position="265"/>
    </location>
</feature>
<protein>
    <submittedName>
        <fullName evidence="3">Uncharacterized protein</fullName>
    </submittedName>
</protein>
<feature type="compositionally biased region" description="Low complexity" evidence="2">
    <location>
        <begin position="860"/>
        <end position="871"/>
    </location>
</feature>
<dbReference type="EMBL" id="JAPWDV010000002">
    <property type="protein sequence ID" value="KAJ6219632.1"/>
    <property type="molecule type" value="Genomic_DNA"/>
</dbReference>
<evidence type="ECO:0000313" key="3">
    <source>
        <dbReference type="EMBL" id="KAJ6219632.1"/>
    </source>
</evidence>
<gene>
    <name evidence="3" type="ORF">RDWZM_005444</name>
</gene>
<dbReference type="AlphaFoldDB" id="A0A9Q0M8G3"/>
<feature type="compositionally biased region" description="Basic residues" evidence="2">
    <location>
        <begin position="957"/>
        <end position="969"/>
    </location>
</feature>